<sequence>GSDGRLRNIFKMFTNQGVDKNEMDVVTFPFDELPNEMKVHVIRQMALKERESIGSIGYHRELVKIAGYIRFSAVNFNSISHPVIYACDETTESKEIKDNECCQYFKHSTTSVLTIKGNMNDESEKSIKSAFKSLSFKELEITFANDYSGR</sequence>
<evidence type="ECO:0000313" key="2">
    <source>
        <dbReference type="Proteomes" id="UP001328107"/>
    </source>
</evidence>
<evidence type="ECO:0000313" key="1">
    <source>
        <dbReference type="EMBL" id="GMR52341.1"/>
    </source>
</evidence>
<organism evidence="1 2">
    <name type="scientific">Pristionchus mayeri</name>
    <dbReference type="NCBI Taxonomy" id="1317129"/>
    <lineage>
        <taxon>Eukaryota</taxon>
        <taxon>Metazoa</taxon>
        <taxon>Ecdysozoa</taxon>
        <taxon>Nematoda</taxon>
        <taxon>Chromadorea</taxon>
        <taxon>Rhabditida</taxon>
        <taxon>Rhabditina</taxon>
        <taxon>Diplogasteromorpha</taxon>
        <taxon>Diplogasteroidea</taxon>
        <taxon>Neodiplogasteridae</taxon>
        <taxon>Pristionchus</taxon>
    </lineage>
</organism>
<feature type="non-terminal residue" evidence="1">
    <location>
        <position position="1"/>
    </location>
</feature>
<proteinExistence type="predicted"/>
<keyword evidence="2" id="KW-1185">Reference proteome</keyword>
<feature type="non-terminal residue" evidence="1">
    <location>
        <position position="150"/>
    </location>
</feature>
<gene>
    <name evidence="1" type="ORF">PMAYCL1PPCAC_22536</name>
</gene>
<reference evidence="2" key="1">
    <citation type="submission" date="2022-10" db="EMBL/GenBank/DDBJ databases">
        <title>Genome assembly of Pristionchus species.</title>
        <authorList>
            <person name="Yoshida K."/>
            <person name="Sommer R.J."/>
        </authorList>
    </citation>
    <scope>NUCLEOTIDE SEQUENCE [LARGE SCALE GENOMIC DNA]</scope>
    <source>
        <strain evidence="2">RS5460</strain>
    </source>
</reference>
<dbReference type="Proteomes" id="UP001328107">
    <property type="component" value="Unassembled WGS sequence"/>
</dbReference>
<accession>A0AAN5CWK2</accession>
<protein>
    <submittedName>
        <fullName evidence="1">Uncharacterized protein</fullName>
    </submittedName>
</protein>
<dbReference type="EMBL" id="BTRK01000005">
    <property type="protein sequence ID" value="GMR52341.1"/>
    <property type="molecule type" value="Genomic_DNA"/>
</dbReference>
<comment type="caution">
    <text evidence="1">The sequence shown here is derived from an EMBL/GenBank/DDBJ whole genome shotgun (WGS) entry which is preliminary data.</text>
</comment>
<name>A0AAN5CWK2_9BILA</name>
<dbReference type="AlphaFoldDB" id="A0AAN5CWK2"/>